<dbReference type="PANTHER" id="PTHR31674">
    <property type="entry name" value="B3 DOMAIN-CONTAINING PROTEIN REM-LIKE 3-RELATED"/>
    <property type="match status" value="1"/>
</dbReference>
<reference evidence="8 9" key="1">
    <citation type="submission" date="2020-08" db="EMBL/GenBank/DDBJ databases">
        <title>Plant Genome Project.</title>
        <authorList>
            <person name="Zhang R.-G."/>
        </authorList>
    </citation>
    <scope>NUCLEOTIDE SEQUENCE [LARGE SCALE GENOMIC DNA]</scope>
    <source>
        <tissue evidence="8">Rhizome</tissue>
    </source>
</reference>
<dbReference type="AlphaFoldDB" id="A0A8J5GSQ5"/>
<dbReference type="Gene3D" id="2.40.330.10">
    <property type="entry name" value="DNA-binding pseudobarrel domain"/>
    <property type="match status" value="2"/>
</dbReference>
<evidence type="ECO:0000256" key="6">
    <source>
        <dbReference type="ARBA" id="ARBA00023242"/>
    </source>
</evidence>
<keyword evidence="4" id="KW-0238">DNA-binding</keyword>
<evidence type="ECO:0000256" key="4">
    <source>
        <dbReference type="ARBA" id="ARBA00023125"/>
    </source>
</evidence>
<keyword evidence="2" id="KW-0677">Repeat</keyword>
<comment type="caution">
    <text evidence="8">The sequence shown here is derived from an EMBL/GenBank/DDBJ whole genome shotgun (WGS) entry which is preliminary data.</text>
</comment>
<feature type="domain" description="TF-B3" evidence="7">
    <location>
        <begin position="134"/>
        <end position="230"/>
    </location>
</feature>
<dbReference type="GO" id="GO:0005634">
    <property type="term" value="C:nucleus"/>
    <property type="evidence" value="ECO:0007669"/>
    <property type="project" value="UniProtKB-SubCell"/>
</dbReference>
<dbReference type="CDD" id="cd10017">
    <property type="entry name" value="B3_DNA"/>
    <property type="match status" value="2"/>
</dbReference>
<comment type="subcellular location">
    <subcellularLocation>
        <location evidence="1">Nucleus</location>
    </subcellularLocation>
</comment>
<protein>
    <recommendedName>
        <fullName evidence="7">TF-B3 domain-containing protein</fullName>
    </recommendedName>
</protein>
<gene>
    <name evidence="8" type="ORF">ZIOFF_027429</name>
</gene>
<evidence type="ECO:0000256" key="5">
    <source>
        <dbReference type="ARBA" id="ARBA00023163"/>
    </source>
</evidence>
<evidence type="ECO:0000256" key="2">
    <source>
        <dbReference type="ARBA" id="ARBA00022737"/>
    </source>
</evidence>
<keyword evidence="5" id="KW-0804">Transcription</keyword>
<evidence type="ECO:0000256" key="1">
    <source>
        <dbReference type="ARBA" id="ARBA00004123"/>
    </source>
</evidence>
<sequence length="358" mass="40340">MARAVSSRDRERWGLLTSDWTEESVASPEWAVRLLPPLLLPLLSPTPLLIARFQSPPAGPHGRRHLFPHSTALPFFFFKGFRALFHEGIRSDFESLGLDPSVPSSNCNKYGGERDPRSSMAASFERNGINPSAHPHFIKILSPKSLIMLAIPRNFVKHLANSELKTATLVSPCHTFWHVQVLHNQDDELDMQFGRGWELFVQAHRLKPGDAILFRYEGNTVFSVKLFHSDGCCVWCDCNDLDSAPRCIVQDLTVNHESFKQATNTANKERKKNSENTGVKAKYLPYLPQGLVSAAKSEIISLDCLGRLWPVRLWVGKQIAITTGWKQLVRETKLEEGDKCVFETISQGVLGLKIERKT</sequence>
<dbReference type="SUPFAM" id="SSF101936">
    <property type="entry name" value="DNA-binding pseudobarrel domain"/>
    <property type="match status" value="2"/>
</dbReference>
<dbReference type="InterPro" id="IPR015300">
    <property type="entry name" value="DNA-bd_pseudobarrel_sf"/>
</dbReference>
<dbReference type="PROSITE" id="PS50863">
    <property type="entry name" value="B3"/>
    <property type="match status" value="2"/>
</dbReference>
<dbReference type="Pfam" id="PF02362">
    <property type="entry name" value="B3"/>
    <property type="match status" value="2"/>
</dbReference>
<dbReference type="PANTHER" id="PTHR31674:SF62">
    <property type="entry name" value="B3 DOMAIN-CONTAINING PROTEIN REM14-RELATED"/>
    <property type="match status" value="1"/>
</dbReference>
<evidence type="ECO:0000256" key="3">
    <source>
        <dbReference type="ARBA" id="ARBA00023015"/>
    </source>
</evidence>
<evidence type="ECO:0000313" key="9">
    <source>
        <dbReference type="Proteomes" id="UP000734854"/>
    </source>
</evidence>
<dbReference type="InterPro" id="IPR003340">
    <property type="entry name" value="B3_DNA-bd"/>
</dbReference>
<accession>A0A8J5GSQ5</accession>
<dbReference type="Proteomes" id="UP000734854">
    <property type="component" value="Unassembled WGS sequence"/>
</dbReference>
<feature type="domain" description="TF-B3" evidence="7">
    <location>
        <begin position="306"/>
        <end position="358"/>
    </location>
</feature>
<dbReference type="EMBL" id="JACMSC010000008">
    <property type="protein sequence ID" value="KAG6509439.1"/>
    <property type="molecule type" value="Genomic_DNA"/>
</dbReference>
<evidence type="ECO:0000313" key="8">
    <source>
        <dbReference type="EMBL" id="KAG6509439.1"/>
    </source>
</evidence>
<dbReference type="SMART" id="SM01019">
    <property type="entry name" value="B3"/>
    <property type="match status" value="2"/>
</dbReference>
<dbReference type="GO" id="GO:0003677">
    <property type="term" value="F:DNA binding"/>
    <property type="evidence" value="ECO:0007669"/>
    <property type="project" value="UniProtKB-KW"/>
</dbReference>
<organism evidence="8 9">
    <name type="scientific">Zingiber officinale</name>
    <name type="common">Ginger</name>
    <name type="synonym">Amomum zingiber</name>
    <dbReference type="NCBI Taxonomy" id="94328"/>
    <lineage>
        <taxon>Eukaryota</taxon>
        <taxon>Viridiplantae</taxon>
        <taxon>Streptophyta</taxon>
        <taxon>Embryophyta</taxon>
        <taxon>Tracheophyta</taxon>
        <taxon>Spermatophyta</taxon>
        <taxon>Magnoliopsida</taxon>
        <taxon>Liliopsida</taxon>
        <taxon>Zingiberales</taxon>
        <taxon>Zingiberaceae</taxon>
        <taxon>Zingiber</taxon>
    </lineage>
</organism>
<name>A0A8J5GSQ5_ZINOF</name>
<keyword evidence="6" id="KW-0539">Nucleus</keyword>
<keyword evidence="3" id="KW-0805">Transcription regulation</keyword>
<keyword evidence="9" id="KW-1185">Reference proteome</keyword>
<dbReference type="InterPro" id="IPR039218">
    <property type="entry name" value="REM_fam"/>
</dbReference>
<evidence type="ECO:0000259" key="7">
    <source>
        <dbReference type="PROSITE" id="PS50863"/>
    </source>
</evidence>
<proteinExistence type="predicted"/>